<dbReference type="InterPro" id="IPR003661">
    <property type="entry name" value="HisK_dim/P_dom"/>
</dbReference>
<gene>
    <name evidence="8" type="ORF">K6T50_07680</name>
</gene>
<dbReference type="InterPro" id="IPR003594">
    <property type="entry name" value="HATPase_dom"/>
</dbReference>
<dbReference type="AlphaFoldDB" id="A0A8T8W8T4"/>
<dbReference type="Pfam" id="PF13185">
    <property type="entry name" value="GAF_2"/>
    <property type="match status" value="2"/>
</dbReference>
<dbReference type="InterPro" id="IPR050736">
    <property type="entry name" value="Sensor_HK_Regulatory"/>
</dbReference>
<name>A0A8T8W8T4_9EURY</name>
<feature type="domain" description="Histidine kinase" evidence="7">
    <location>
        <begin position="335"/>
        <end position="532"/>
    </location>
</feature>
<evidence type="ECO:0000259" key="7">
    <source>
        <dbReference type="PROSITE" id="PS50109"/>
    </source>
</evidence>
<dbReference type="PRINTS" id="PR00344">
    <property type="entry name" value="BCTRLSENSOR"/>
</dbReference>
<sequence length="533" mass="57575">MTVDEAAGAADDRLRSLYAATRDLMSATTRAELCRVVVDVSERVLGYPLTGVHLRGDDGHGLVPMAYPPAVRDRFEGEPPTYAPGDEVYEVYEREEPLRLGAVADRQSAAHRGIVVPIPDHGVLIAGTDPPEEPDDARLDFVETLGEHAAVALDGLERESRLNGLHETTRELMEARDSAAVAASATNTAHEVLDLRLNAVYLRTSDGDRLVPVSVTSETRELYGEVPDITPGSVGWTVYDTAEQRVVPDVRRSAAVDDPPPAVRSLLVMPLGDHGVFLAGDERPGRFDESDVALAQLFADTVEAALDRAEREALVRRREGQLARQNERLDEFASVVSHDLRNPLNVAQGRLELLDDDCDSPHIARMETAHERMGELIEDLLALARTGRSVGDTEPVSLERTVVDVWRTVDGGGSLSVADDVGYVDADASRLRELLENLVRNAVDHAGDDVTVTVGRIGGVDRSGFYVADDGPGIPPERRETVFERGHTTADDGTGFGLAIVAEIADAHGWSVRATDADDGGARFEVVVADTAE</sequence>
<dbReference type="InterPro" id="IPR036890">
    <property type="entry name" value="HATPase_C_sf"/>
</dbReference>
<accession>A0A8T8W8T4</accession>
<dbReference type="SMART" id="SM00065">
    <property type="entry name" value="GAF"/>
    <property type="match status" value="2"/>
</dbReference>
<dbReference type="SUPFAM" id="SSF47384">
    <property type="entry name" value="Homodimeric domain of signal transducing histidine kinase"/>
    <property type="match status" value="1"/>
</dbReference>
<dbReference type="PROSITE" id="PS50109">
    <property type="entry name" value="HIS_KIN"/>
    <property type="match status" value="1"/>
</dbReference>
<dbReference type="InterPro" id="IPR004358">
    <property type="entry name" value="Sig_transdc_His_kin-like_C"/>
</dbReference>
<dbReference type="GeneID" id="67178012"/>
<dbReference type="PANTHER" id="PTHR43711:SF1">
    <property type="entry name" value="HISTIDINE KINASE 1"/>
    <property type="match status" value="1"/>
</dbReference>
<dbReference type="Gene3D" id="3.30.450.40">
    <property type="match status" value="2"/>
</dbReference>
<evidence type="ECO:0000256" key="1">
    <source>
        <dbReference type="ARBA" id="ARBA00000085"/>
    </source>
</evidence>
<dbReference type="InterPro" id="IPR029016">
    <property type="entry name" value="GAF-like_dom_sf"/>
</dbReference>
<dbReference type="EMBL" id="CP081958">
    <property type="protein sequence ID" value="QZP36231.1"/>
    <property type="molecule type" value="Genomic_DNA"/>
</dbReference>
<keyword evidence="9" id="KW-1185">Reference proteome</keyword>
<dbReference type="Gene3D" id="1.10.287.130">
    <property type="match status" value="1"/>
</dbReference>
<dbReference type="KEGG" id="hmp:K6T50_07680"/>
<evidence type="ECO:0000256" key="6">
    <source>
        <dbReference type="ARBA" id="ARBA00023012"/>
    </source>
</evidence>
<dbReference type="InterPro" id="IPR036097">
    <property type="entry name" value="HisK_dim/P_sf"/>
</dbReference>
<dbReference type="GO" id="GO:0000155">
    <property type="term" value="F:phosphorelay sensor kinase activity"/>
    <property type="evidence" value="ECO:0007669"/>
    <property type="project" value="InterPro"/>
</dbReference>
<evidence type="ECO:0000256" key="3">
    <source>
        <dbReference type="ARBA" id="ARBA00022553"/>
    </source>
</evidence>
<keyword evidence="3" id="KW-0597">Phosphoprotein</keyword>
<dbReference type="Pfam" id="PF00512">
    <property type="entry name" value="HisKA"/>
    <property type="match status" value="1"/>
</dbReference>
<protein>
    <recommendedName>
        <fullName evidence="2">histidine kinase</fullName>
        <ecNumber evidence="2">2.7.13.3</ecNumber>
    </recommendedName>
</protein>
<dbReference type="CDD" id="cd00075">
    <property type="entry name" value="HATPase"/>
    <property type="match status" value="1"/>
</dbReference>
<keyword evidence="6" id="KW-0902">Two-component regulatory system</keyword>
<dbReference type="SMART" id="SM00387">
    <property type="entry name" value="HATPase_c"/>
    <property type="match status" value="1"/>
</dbReference>
<evidence type="ECO:0000313" key="8">
    <source>
        <dbReference type="EMBL" id="QZP36231.1"/>
    </source>
</evidence>
<proteinExistence type="predicted"/>
<dbReference type="EC" id="2.7.13.3" evidence="2"/>
<comment type="catalytic activity">
    <reaction evidence="1">
        <text>ATP + protein L-histidine = ADP + protein N-phospho-L-histidine.</text>
        <dbReference type="EC" id="2.7.13.3"/>
    </reaction>
</comment>
<dbReference type="CDD" id="cd00082">
    <property type="entry name" value="HisKA"/>
    <property type="match status" value="1"/>
</dbReference>
<dbReference type="InterPro" id="IPR003018">
    <property type="entry name" value="GAF"/>
</dbReference>
<keyword evidence="4" id="KW-0808">Transferase</keyword>
<evidence type="ECO:0000256" key="2">
    <source>
        <dbReference type="ARBA" id="ARBA00012438"/>
    </source>
</evidence>
<dbReference type="PANTHER" id="PTHR43711">
    <property type="entry name" value="TWO-COMPONENT HISTIDINE KINASE"/>
    <property type="match status" value="1"/>
</dbReference>
<dbReference type="SUPFAM" id="SSF55874">
    <property type="entry name" value="ATPase domain of HSP90 chaperone/DNA topoisomerase II/histidine kinase"/>
    <property type="match status" value="1"/>
</dbReference>
<dbReference type="InterPro" id="IPR005467">
    <property type="entry name" value="His_kinase_dom"/>
</dbReference>
<dbReference type="RefSeq" id="WP_222606055.1">
    <property type="nucleotide sequence ID" value="NZ_CP081958.1"/>
</dbReference>
<reference evidence="8 9" key="1">
    <citation type="journal article" date="2021" name="Int. J. Syst. Evol. Microbiol.">
        <title>Halobaculum halophilum sp. nov. and Halobaculum salinum sp. nov., isolated from salt lake and saline soil.</title>
        <authorList>
            <person name="Cui H.L."/>
            <person name="Shi X.W."/>
            <person name="Yin X.M."/>
            <person name="Yang X.Y."/>
            <person name="Hou J."/>
            <person name="Zhu L."/>
        </authorList>
    </citation>
    <scope>NUCLEOTIDE SEQUENCE [LARGE SCALE GENOMIC DNA]</scope>
    <source>
        <strain evidence="8 9">NBRC 109044</strain>
    </source>
</reference>
<dbReference type="Gene3D" id="3.30.565.10">
    <property type="entry name" value="Histidine kinase-like ATPase, C-terminal domain"/>
    <property type="match status" value="1"/>
</dbReference>
<evidence type="ECO:0000256" key="5">
    <source>
        <dbReference type="ARBA" id="ARBA00022777"/>
    </source>
</evidence>
<dbReference type="Proteomes" id="UP000826254">
    <property type="component" value="Chromosome"/>
</dbReference>
<dbReference type="SUPFAM" id="SSF55781">
    <property type="entry name" value="GAF domain-like"/>
    <property type="match status" value="2"/>
</dbReference>
<organism evidence="8 9">
    <name type="scientific">Halobaculum magnesiiphilum</name>
    <dbReference type="NCBI Taxonomy" id="1017351"/>
    <lineage>
        <taxon>Archaea</taxon>
        <taxon>Methanobacteriati</taxon>
        <taxon>Methanobacteriota</taxon>
        <taxon>Stenosarchaea group</taxon>
        <taxon>Halobacteria</taxon>
        <taxon>Halobacteriales</taxon>
        <taxon>Haloferacaceae</taxon>
        <taxon>Halobaculum</taxon>
    </lineage>
</organism>
<keyword evidence="5" id="KW-0418">Kinase</keyword>
<evidence type="ECO:0000256" key="4">
    <source>
        <dbReference type="ARBA" id="ARBA00022679"/>
    </source>
</evidence>
<dbReference type="SMART" id="SM00388">
    <property type="entry name" value="HisKA"/>
    <property type="match status" value="1"/>
</dbReference>
<evidence type="ECO:0000313" key="9">
    <source>
        <dbReference type="Proteomes" id="UP000826254"/>
    </source>
</evidence>
<dbReference type="Pfam" id="PF02518">
    <property type="entry name" value="HATPase_c"/>
    <property type="match status" value="1"/>
</dbReference>